<dbReference type="PANTHER" id="PTHR11062">
    <property type="entry name" value="EXOSTOSIN HEPARAN SULFATE GLYCOSYLTRANSFERASE -RELATED"/>
    <property type="match status" value="1"/>
</dbReference>
<accession>A0A0G4GJ29</accession>
<evidence type="ECO:0008006" key="3">
    <source>
        <dbReference type="Google" id="ProtNLM"/>
    </source>
</evidence>
<dbReference type="OMA" id="CTMELER"/>
<evidence type="ECO:0000313" key="1">
    <source>
        <dbReference type="EMBL" id="CEM29826.1"/>
    </source>
</evidence>
<proteinExistence type="predicted"/>
<evidence type="ECO:0000313" key="2">
    <source>
        <dbReference type="Proteomes" id="UP000041254"/>
    </source>
</evidence>
<dbReference type="InterPro" id="IPR004263">
    <property type="entry name" value="Exostosin"/>
</dbReference>
<dbReference type="GO" id="GO:0016757">
    <property type="term" value="F:glycosyltransferase activity"/>
    <property type="evidence" value="ECO:0007669"/>
    <property type="project" value="InterPro"/>
</dbReference>
<dbReference type="EMBL" id="CDMY01000682">
    <property type="protein sequence ID" value="CEM29826.1"/>
    <property type="molecule type" value="Genomic_DNA"/>
</dbReference>
<name>A0A0G4GJ29_VITBC</name>
<gene>
    <name evidence="1" type="ORF">Vbra_17943</name>
</gene>
<dbReference type="OrthoDB" id="1924787at2759"/>
<organism evidence="1 2">
    <name type="scientific">Vitrella brassicaformis (strain CCMP3155)</name>
    <dbReference type="NCBI Taxonomy" id="1169540"/>
    <lineage>
        <taxon>Eukaryota</taxon>
        <taxon>Sar</taxon>
        <taxon>Alveolata</taxon>
        <taxon>Colpodellida</taxon>
        <taxon>Vitrellaceae</taxon>
        <taxon>Vitrella</taxon>
    </lineage>
</organism>
<sequence length="501" mass="57919">MESRLEVPFYIYETPTLKQIYNRCQGPARTILDGNWPEGLSSKVKHKSGEIFWLSQLWNDTWRTYDPEKALVFVLPIYPVLLLEEACEGITKEMSRALVSQAVNEITALPYFHRHGGLDHVALSNDFRHKMSWFIKQGLGMPFYRFVGNITFVAQLAEQHHPHWGCAVAAPFTSAMTFIQRAYEPFEKETLLERGFIEPDDVFEDDRLDSAFDPPSRRDWFARDYTMFFQGQVDPRGGYLLRRLGMQHLVGWRLRPNTSSNVFVTSSDASRKYTVLDADGKEREETLPKCPRRSGVNKEAFGVKMGKFERCNGRSPPTKRQTEPVFFQTATFLHRLSNSKLNLCFRGDDVTSNRYVDGVWTQTLNVLITDVEKVYRWSMPFQCEVPWRNFTYAINGSVFEKDPRAALRPILEELHDDPAAIREKLRLMEYHSRKVLWDAPNSTTARSVLRAMTRQCLTDEMKVDFVRRTYGHDASVARDHPLFSPCAFLDTASTSALKHPE</sequence>
<dbReference type="Proteomes" id="UP000041254">
    <property type="component" value="Unassembled WGS sequence"/>
</dbReference>
<reference evidence="1 2" key="1">
    <citation type="submission" date="2014-11" db="EMBL/GenBank/DDBJ databases">
        <authorList>
            <person name="Zhu J."/>
            <person name="Qi W."/>
            <person name="Song R."/>
        </authorList>
    </citation>
    <scope>NUCLEOTIDE SEQUENCE [LARGE SCALE GENOMIC DNA]</scope>
</reference>
<dbReference type="VEuPathDB" id="CryptoDB:Vbra_17943"/>
<keyword evidence="2" id="KW-1185">Reference proteome</keyword>
<dbReference type="AlphaFoldDB" id="A0A0G4GJ29"/>
<dbReference type="InParanoid" id="A0A0G4GJ29"/>
<dbReference type="PhylomeDB" id="A0A0G4GJ29"/>
<dbReference type="PANTHER" id="PTHR11062:SF281">
    <property type="entry name" value="EXOSTOSIN-LIKE 2"/>
    <property type="match status" value="1"/>
</dbReference>
<protein>
    <recommendedName>
        <fullName evidence="3">Exostosin GT47 domain-containing protein</fullName>
    </recommendedName>
</protein>